<sequence length="509" mass="56621">MSIDLRQSAWRQLPEEVINSISYHVNRLPFHRISTLKSCSLTSRAFLRPSQAHIFASINFDISRTSRFVVFQSLCRTLLKNRGLGLHVRELQLRSDTPDLYELHIPALNSFRTMLGLNKFTFICGRRSGDGTSDPEDAEMLIGWEQFARTVRGNLNFVFSLPTLRTLELGGIHNLPSTLLVSFMKMEHLLLDSHLSIDSSMNATSPTGLMVLSSIRLQSLTLREVDSGVVNALASMLAYKPNGLKRLDLAPVRLAGVEGFSGAVWNLLRLGGRGLQAFEWEGVSARPHAFKPIDLSTIRTSLRHLSVSITYSVWFAEPQVLIDLHALLRQLSSADAALEVVTIKTAFAGTSSGDGSSNLTDFAGFDLTSDPEFLDEWSDLDKILSHKKAFKKLDRIELEYVRHTASSKATATSSLAVPVRGNSKSFPPNKGFGTPPSLAEVAYTKELEWWTDTACTFAERLAGTRARGVVIVFGESKTRRRSWAVFEPRSPEVVGGQDSFEWRPMRVGY</sequence>
<reference evidence="1 2" key="1">
    <citation type="journal article" date="2020" name="ISME J.">
        <title>Uncovering the hidden diversity of litter-decomposition mechanisms in mushroom-forming fungi.</title>
        <authorList>
            <person name="Floudas D."/>
            <person name="Bentzer J."/>
            <person name="Ahren D."/>
            <person name="Johansson T."/>
            <person name="Persson P."/>
            <person name="Tunlid A."/>
        </authorList>
    </citation>
    <scope>NUCLEOTIDE SEQUENCE [LARGE SCALE GENOMIC DNA]</scope>
    <source>
        <strain evidence="1 2">CBS 175.51</strain>
    </source>
</reference>
<dbReference type="Proteomes" id="UP000541558">
    <property type="component" value="Unassembled WGS sequence"/>
</dbReference>
<dbReference type="EMBL" id="JAACJK010000174">
    <property type="protein sequence ID" value="KAF5319105.1"/>
    <property type="molecule type" value="Genomic_DNA"/>
</dbReference>
<proteinExistence type="predicted"/>
<evidence type="ECO:0000313" key="2">
    <source>
        <dbReference type="Proteomes" id="UP000541558"/>
    </source>
</evidence>
<dbReference type="OrthoDB" id="2865019at2759"/>
<protein>
    <submittedName>
        <fullName evidence="1">Uncharacterized protein</fullName>
    </submittedName>
</protein>
<comment type="caution">
    <text evidence="1">The sequence shown here is derived from an EMBL/GenBank/DDBJ whole genome shotgun (WGS) entry which is preliminary data.</text>
</comment>
<name>A0A8H5F085_9AGAR</name>
<keyword evidence="2" id="KW-1185">Reference proteome</keyword>
<evidence type="ECO:0000313" key="1">
    <source>
        <dbReference type="EMBL" id="KAF5319105.1"/>
    </source>
</evidence>
<dbReference type="AlphaFoldDB" id="A0A8H5F085"/>
<gene>
    <name evidence="1" type="ORF">D9611_014113</name>
</gene>
<organism evidence="1 2">
    <name type="scientific">Ephemerocybe angulata</name>
    <dbReference type="NCBI Taxonomy" id="980116"/>
    <lineage>
        <taxon>Eukaryota</taxon>
        <taxon>Fungi</taxon>
        <taxon>Dikarya</taxon>
        <taxon>Basidiomycota</taxon>
        <taxon>Agaricomycotina</taxon>
        <taxon>Agaricomycetes</taxon>
        <taxon>Agaricomycetidae</taxon>
        <taxon>Agaricales</taxon>
        <taxon>Agaricineae</taxon>
        <taxon>Psathyrellaceae</taxon>
        <taxon>Ephemerocybe</taxon>
    </lineage>
</organism>
<accession>A0A8H5F085</accession>